<feature type="transmembrane region" description="Helical" evidence="9">
    <location>
        <begin position="741"/>
        <end position="764"/>
    </location>
</feature>
<dbReference type="InterPro" id="IPR050173">
    <property type="entry name" value="ABC_transporter_C-like"/>
</dbReference>
<dbReference type="GO" id="GO:0005524">
    <property type="term" value="F:ATP binding"/>
    <property type="evidence" value="ECO:0007669"/>
    <property type="project" value="UniProtKB-KW"/>
</dbReference>
<evidence type="ECO:0000256" key="1">
    <source>
        <dbReference type="ARBA" id="ARBA00004141"/>
    </source>
</evidence>
<dbReference type="CDD" id="cd03244">
    <property type="entry name" value="ABCC_MRP_domain2"/>
    <property type="match status" value="1"/>
</dbReference>
<dbReference type="EMBL" id="CAJNOO010001240">
    <property type="protein sequence ID" value="CAF1120511.1"/>
    <property type="molecule type" value="Genomic_DNA"/>
</dbReference>
<sequence length="1066" mass="121245">MTKVITAHEHEERKTLLHDKKTSYATNDNHQHRSSRLEWAESSWTRFLHVLCWWWIKPMLYVGYKRQLTVDDLDDIPHVDKALVYFGRKFGQYYEITAACTDKRIQAFSELIHGCHVVKMYNWEKPLEARIVKMREHELASIRRTSRFRAANIIQIFLSTSLLALVMFGSAWLLDYPLNIANVFPALSFLSMMRLNFIYYLPPALEKISIAKSASKRIDSFMRLTMNQDNQFPLFASLINEQQKGNIMISNGSFSWHNEIPCLLLSDLTIEQATFVGIVGPVGSGKSSLFAAILGEMNLIDGQLNTNNSSFSFAAQSPWIFEDTLRNNILLNRPFDQQRYRNVIYACCLDDDISVFGSSGDLIMIGENGLNLSGGQKARVSLARALYADVDIYLLDDPLSAVDRKVAKQIYERCIGPYGLLKNKTRLLATHQTEFLNESHQIIFLSHGHIDEQSCLNENRIRENDVNKNEISKLANLLDDYESMDDSQSIIIDEKPLNDGSRWSTWYHLFTAPPFGRIGFCLLIVVLLLGEALGDAANYWLSICLKQSGIDQSISMRLVYIYFGLIMMTVIVEVIRANYYFTIVLNGSNNFHNNMLRGLLYTSIQFFESNPSGRILNRATKDQYIIDELLPPILLEDIEGFLLAIGSFFMISFINPYIFLVLILLVPVTWLMAFIFLRCSRRFKQLESIARSPVYALFSSSLNGLSTIHSSKAENSFIQLIADRIDVHTSAFLVVKATLQLFSVTLSVVCSFIILATTIQLVHIHDHTKLSAAALSLTYAIYIAIILNWSVRQLSEADMMMISGKRIDEYSHLPREDDKGSHKGLVKTSPKWPTHGKIEFRNCSLRHRLNLPYAIRNINLFIESNQKIGIIGRTGAGKSSLFKGILRLVNRSCVDGEIFIDDVDISRLTLNHLRSCLSVIPQQPILFNGTLRYNLDPFDHYSDEECWMALEDAQLKQFVNNHSAGLLMPIGESGKTLSVGQCQLVCIARAILKKSKIVLIDEATANIDQKTDDLIQTVLQNKFQDRTILTIAHRLNTVAKHDRILVLDKGMIANFDTPRNILHSYC</sequence>
<evidence type="ECO:0000256" key="7">
    <source>
        <dbReference type="ARBA" id="ARBA00022989"/>
    </source>
</evidence>
<dbReference type="SUPFAM" id="SSF90123">
    <property type="entry name" value="ABC transporter transmembrane region"/>
    <property type="match status" value="2"/>
</dbReference>
<keyword evidence="7 9" id="KW-1133">Transmembrane helix</keyword>
<reference evidence="12" key="1">
    <citation type="submission" date="2021-02" db="EMBL/GenBank/DDBJ databases">
        <authorList>
            <person name="Nowell W R."/>
        </authorList>
    </citation>
    <scope>NUCLEOTIDE SEQUENCE</scope>
</reference>
<dbReference type="Proteomes" id="UP000663882">
    <property type="component" value="Unassembled WGS sequence"/>
</dbReference>
<evidence type="ECO:0000313" key="12">
    <source>
        <dbReference type="EMBL" id="CAF1120511.1"/>
    </source>
</evidence>
<evidence type="ECO:0000259" key="11">
    <source>
        <dbReference type="PROSITE" id="PS50929"/>
    </source>
</evidence>
<feature type="transmembrane region" description="Helical" evidence="9">
    <location>
        <begin position="554"/>
        <end position="575"/>
    </location>
</feature>
<dbReference type="PROSITE" id="PS00211">
    <property type="entry name" value="ABC_TRANSPORTER_1"/>
    <property type="match status" value="2"/>
</dbReference>
<keyword evidence="3" id="KW-0813">Transport</keyword>
<feature type="transmembrane region" description="Helical" evidence="9">
    <location>
        <begin position="657"/>
        <end position="677"/>
    </location>
</feature>
<dbReference type="AlphaFoldDB" id="A0A814QH34"/>
<name>A0A814QH34_9BILA</name>
<feature type="domain" description="ABC transmembrane type-1" evidence="11">
    <location>
        <begin position="82"/>
        <end position="193"/>
    </location>
</feature>
<dbReference type="InterPro" id="IPR027417">
    <property type="entry name" value="P-loop_NTPase"/>
</dbReference>
<dbReference type="CDD" id="cd03250">
    <property type="entry name" value="ABCC_MRP_domain1"/>
    <property type="match status" value="1"/>
</dbReference>
<dbReference type="GO" id="GO:0140359">
    <property type="term" value="F:ABC-type transporter activity"/>
    <property type="evidence" value="ECO:0007669"/>
    <property type="project" value="InterPro"/>
</dbReference>
<dbReference type="InterPro" id="IPR003593">
    <property type="entry name" value="AAA+_ATPase"/>
</dbReference>
<keyword evidence="5" id="KW-0547">Nucleotide-binding</keyword>
<evidence type="ECO:0000256" key="4">
    <source>
        <dbReference type="ARBA" id="ARBA00022692"/>
    </source>
</evidence>
<dbReference type="Gene3D" id="3.40.50.300">
    <property type="entry name" value="P-loop containing nucleotide triphosphate hydrolases"/>
    <property type="match status" value="2"/>
</dbReference>
<dbReference type="InterPro" id="IPR017871">
    <property type="entry name" value="ABC_transporter-like_CS"/>
</dbReference>
<dbReference type="PROSITE" id="PS50893">
    <property type="entry name" value="ABC_TRANSPORTER_2"/>
    <property type="match status" value="2"/>
</dbReference>
<comment type="similarity">
    <text evidence="2">Belongs to the ABC transporter superfamily. ABCC family. Conjugate transporter (TC 3.A.1.208) subfamily.</text>
</comment>
<evidence type="ECO:0000256" key="9">
    <source>
        <dbReference type="SAM" id="Phobius"/>
    </source>
</evidence>
<gene>
    <name evidence="12" type="ORF">RFH988_LOCUS20324</name>
</gene>
<comment type="subcellular location">
    <subcellularLocation>
        <location evidence="1">Membrane</location>
        <topology evidence="1">Multi-pass membrane protein</topology>
    </subcellularLocation>
</comment>
<dbReference type="Pfam" id="PF00005">
    <property type="entry name" value="ABC_tran"/>
    <property type="match status" value="2"/>
</dbReference>
<dbReference type="CDD" id="cd18580">
    <property type="entry name" value="ABC_6TM_ABCC_D2"/>
    <property type="match status" value="1"/>
</dbReference>
<protein>
    <submittedName>
        <fullName evidence="12">Uncharacterized protein</fullName>
    </submittedName>
</protein>
<dbReference type="SMART" id="SM00382">
    <property type="entry name" value="AAA"/>
    <property type="match status" value="2"/>
</dbReference>
<dbReference type="PANTHER" id="PTHR24223">
    <property type="entry name" value="ATP-BINDING CASSETTE SUB-FAMILY C"/>
    <property type="match status" value="1"/>
</dbReference>
<dbReference type="FunFam" id="3.40.50.300:FF:000163">
    <property type="entry name" value="Multidrug resistance-associated protein member 4"/>
    <property type="match status" value="1"/>
</dbReference>
<feature type="domain" description="ABC transmembrane type-1" evidence="11">
    <location>
        <begin position="518"/>
        <end position="799"/>
    </location>
</feature>
<keyword evidence="4 9" id="KW-0812">Transmembrane</keyword>
<evidence type="ECO:0000256" key="5">
    <source>
        <dbReference type="ARBA" id="ARBA00022741"/>
    </source>
</evidence>
<feature type="transmembrane region" description="Helical" evidence="9">
    <location>
        <begin position="770"/>
        <end position="791"/>
    </location>
</feature>
<dbReference type="InterPro" id="IPR036640">
    <property type="entry name" value="ABC1_TM_sf"/>
</dbReference>
<dbReference type="FunFam" id="3.40.50.300:FF:000997">
    <property type="entry name" value="Multidrug resistance-associated protein 1"/>
    <property type="match status" value="1"/>
</dbReference>
<keyword evidence="8 9" id="KW-0472">Membrane</keyword>
<dbReference type="InterPro" id="IPR003439">
    <property type="entry name" value="ABC_transporter-like_ATP-bd"/>
</dbReference>
<evidence type="ECO:0000256" key="6">
    <source>
        <dbReference type="ARBA" id="ARBA00022840"/>
    </source>
</evidence>
<feature type="domain" description="ABC transporter" evidence="10">
    <location>
        <begin position="247"/>
        <end position="472"/>
    </location>
</feature>
<dbReference type="InterPro" id="IPR011527">
    <property type="entry name" value="ABC1_TM_dom"/>
</dbReference>
<evidence type="ECO:0000259" key="10">
    <source>
        <dbReference type="PROSITE" id="PS50893"/>
    </source>
</evidence>
<dbReference type="PROSITE" id="PS50929">
    <property type="entry name" value="ABC_TM1F"/>
    <property type="match status" value="2"/>
</dbReference>
<dbReference type="GO" id="GO:0016020">
    <property type="term" value="C:membrane"/>
    <property type="evidence" value="ECO:0007669"/>
    <property type="project" value="UniProtKB-SubCell"/>
</dbReference>
<evidence type="ECO:0000313" key="13">
    <source>
        <dbReference type="Proteomes" id="UP000663882"/>
    </source>
</evidence>
<keyword evidence="6" id="KW-0067">ATP-binding</keyword>
<dbReference type="OrthoDB" id="6500128at2759"/>
<dbReference type="Gene3D" id="1.20.1560.10">
    <property type="entry name" value="ABC transporter type 1, transmembrane domain"/>
    <property type="match status" value="2"/>
</dbReference>
<accession>A0A814QH34</accession>
<evidence type="ECO:0000256" key="8">
    <source>
        <dbReference type="ARBA" id="ARBA00023136"/>
    </source>
</evidence>
<organism evidence="12 13">
    <name type="scientific">Rotaria sordida</name>
    <dbReference type="NCBI Taxonomy" id="392033"/>
    <lineage>
        <taxon>Eukaryota</taxon>
        <taxon>Metazoa</taxon>
        <taxon>Spiralia</taxon>
        <taxon>Gnathifera</taxon>
        <taxon>Rotifera</taxon>
        <taxon>Eurotatoria</taxon>
        <taxon>Bdelloidea</taxon>
        <taxon>Philodinida</taxon>
        <taxon>Philodinidae</taxon>
        <taxon>Rotaria</taxon>
    </lineage>
</organism>
<comment type="caution">
    <text evidence="12">The sequence shown here is derived from an EMBL/GenBank/DDBJ whole genome shotgun (WGS) entry which is preliminary data.</text>
</comment>
<feature type="domain" description="ABC transporter" evidence="10">
    <location>
        <begin position="838"/>
        <end position="1066"/>
    </location>
</feature>
<evidence type="ECO:0000256" key="2">
    <source>
        <dbReference type="ARBA" id="ARBA00009726"/>
    </source>
</evidence>
<proteinExistence type="inferred from homology"/>
<feature type="transmembrane region" description="Helical" evidence="9">
    <location>
        <begin position="515"/>
        <end position="534"/>
    </location>
</feature>
<dbReference type="Pfam" id="PF00664">
    <property type="entry name" value="ABC_membrane"/>
    <property type="match status" value="2"/>
</dbReference>
<dbReference type="InterPro" id="IPR044726">
    <property type="entry name" value="ABCC_6TM_D2"/>
</dbReference>
<feature type="transmembrane region" description="Helical" evidence="9">
    <location>
        <begin position="153"/>
        <end position="174"/>
    </location>
</feature>
<evidence type="ECO:0000256" key="3">
    <source>
        <dbReference type="ARBA" id="ARBA00022448"/>
    </source>
</evidence>
<dbReference type="GO" id="GO:0016887">
    <property type="term" value="F:ATP hydrolysis activity"/>
    <property type="evidence" value="ECO:0007669"/>
    <property type="project" value="InterPro"/>
</dbReference>
<dbReference type="PANTHER" id="PTHR24223:SF456">
    <property type="entry name" value="MULTIDRUG RESISTANCE-ASSOCIATED PROTEIN LETHAL(2)03659"/>
    <property type="match status" value="1"/>
</dbReference>
<dbReference type="SUPFAM" id="SSF52540">
    <property type="entry name" value="P-loop containing nucleoside triphosphate hydrolases"/>
    <property type="match status" value="2"/>
</dbReference>